<evidence type="ECO:0000256" key="2">
    <source>
        <dbReference type="ARBA" id="ARBA00022703"/>
    </source>
</evidence>
<dbReference type="AlphaFoldDB" id="A0A9P3M290"/>
<evidence type="ECO:0000313" key="5">
    <source>
        <dbReference type="Proteomes" id="UP000827284"/>
    </source>
</evidence>
<dbReference type="GO" id="GO:0005634">
    <property type="term" value="C:nucleus"/>
    <property type="evidence" value="ECO:0007669"/>
    <property type="project" value="TreeGrafter"/>
</dbReference>
<dbReference type="GO" id="GO:0006915">
    <property type="term" value="P:apoptotic process"/>
    <property type="evidence" value="ECO:0007669"/>
    <property type="project" value="UniProtKB-KW"/>
</dbReference>
<evidence type="ECO:0000313" key="4">
    <source>
        <dbReference type="EMBL" id="GJJ78982.1"/>
    </source>
</evidence>
<feature type="compositionally biased region" description="Low complexity" evidence="3">
    <location>
        <begin position="532"/>
        <end position="559"/>
    </location>
</feature>
<proteinExistence type="inferred from homology"/>
<dbReference type="OrthoDB" id="19224at2759"/>
<feature type="region of interest" description="Disordered" evidence="3">
    <location>
        <begin position="427"/>
        <end position="630"/>
    </location>
</feature>
<keyword evidence="2" id="KW-0053">Apoptosis</keyword>
<evidence type="ECO:0000256" key="3">
    <source>
        <dbReference type="SAM" id="MobiDB-lite"/>
    </source>
</evidence>
<dbReference type="Pfam" id="PF05918">
    <property type="entry name" value="API5"/>
    <property type="match status" value="1"/>
</dbReference>
<dbReference type="InterPro" id="IPR008383">
    <property type="entry name" value="API5"/>
</dbReference>
<comment type="similarity">
    <text evidence="1">Belongs to the API5 family.</text>
</comment>
<dbReference type="SUPFAM" id="SSF48371">
    <property type="entry name" value="ARM repeat"/>
    <property type="match status" value="2"/>
</dbReference>
<feature type="compositionally biased region" description="Low complexity" evidence="3">
    <location>
        <begin position="483"/>
        <end position="499"/>
    </location>
</feature>
<evidence type="ECO:0008006" key="6">
    <source>
        <dbReference type="Google" id="ProtNLM"/>
    </source>
</evidence>
<dbReference type="EMBL" id="BQFW01000015">
    <property type="protein sequence ID" value="GJJ78982.1"/>
    <property type="molecule type" value="Genomic_DNA"/>
</dbReference>
<dbReference type="GO" id="GO:0043066">
    <property type="term" value="P:negative regulation of apoptotic process"/>
    <property type="evidence" value="ECO:0007669"/>
    <property type="project" value="TreeGrafter"/>
</dbReference>
<feature type="compositionally biased region" description="Polar residues" evidence="3">
    <location>
        <begin position="591"/>
        <end position="603"/>
    </location>
</feature>
<keyword evidence="5" id="KW-1185">Reference proteome</keyword>
<feature type="compositionally biased region" description="Low complexity" evidence="3">
    <location>
        <begin position="568"/>
        <end position="590"/>
    </location>
</feature>
<feature type="compositionally biased region" description="Polar residues" evidence="3">
    <location>
        <begin position="442"/>
        <end position="465"/>
    </location>
</feature>
<protein>
    <recommendedName>
        <fullName evidence="6">Apoptosis inhibitor 5</fullName>
    </recommendedName>
</protein>
<dbReference type="Gene3D" id="1.25.10.10">
    <property type="entry name" value="Leucine-rich Repeat Variant"/>
    <property type="match status" value="1"/>
</dbReference>
<reference evidence="4" key="1">
    <citation type="submission" date="2021-11" db="EMBL/GenBank/DDBJ databases">
        <authorList>
            <person name="Herlambang A."/>
            <person name="Guo Y."/>
            <person name="Takashima Y."/>
            <person name="Nishizawa T."/>
        </authorList>
    </citation>
    <scope>NUCLEOTIDE SEQUENCE</scope>
    <source>
        <strain evidence="4">E1425</strain>
    </source>
</reference>
<evidence type="ECO:0000256" key="1">
    <source>
        <dbReference type="ARBA" id="ARBA00009515"/>
    </source>
</evidence>
<dbReference type="Proteomes" id="UP000827284">
    <property type="component" value="Unassembled WGS sequence"/>
</dbReference>
<dbReference type="GO" id="GO:0003723">
    <property type="term" value="F:RNA binding"/>
    <property type="evidence" value="ECO:0007669"/>
    <property type="project" value="TreeGrafter"/>
</dbReference>
<dbReference type="PANTHER" id="PTHR12758">
    <property type="entry name" value="APOPTOSIS INHIBITOR 5-RELATED"/>
    <property type="match status" value="1"/>
</dbReference>
<accession>A0A9P3M290</accession>
<organism evidence="4 5">
    <name type="scientific">Entomortierella parvispora</name>
    <dbReference type="NCBI Taxonomy" id="205924"/>
    <lineage>
        <taxon>Eukaryota</taxon>
        <taxon>Fungi</taxon>
        <taxon>Fungi incertae sedis</taxon>
        <taxon>Mucoromycota</taxon>
        <taxon>Mortierellomycotina</taxon>
        <taxon>Mortierellomycetes</taxon>
        <taxon>Mortierellales</taxon>
        <taxon>Mortierellaceae</taxon>
        <taxon>Entomortierella</taxon>
    </lineage>
</organism>
<sequence length="630" mass="69199">MADLDAIYNAYNEITDAKENASQHENAYLTIVTAAQGSDGAKRLAAQFIPAFFKHFPSLHSKAIDGVFDLCEDESPLIRQSAIKSLPSLCKDEQSHTIKIADVLCQLLQLDDQDLVVVQGALQTLMIQSPREVLAVLFRQGVKGTDLRERTLEFITTNVMASADTLFKDSEIELFFLEEMQKAMASVSNAELETFAKIIMRTIAYKSGKLDLTGLLNIYINHITSEGPFNPSDPESVKRVLVAGKLSGPLLKRTISPEPILDFFASNILPPTSFNHLTDKQKTSVLRIYADALINGIPPASAYKLAGELLTNLLVDIVPVEQDNTVSLKFPQIECLTSALYFVATKEHDSLDREDLIARFRTLYMVSQNELSVLRQSLLAEKAKKPEQEAVIKNLSRTIQMYSNIHSVVKEFMKPKHLRSTKVVLHPSWNPLPEPVKAESPAQASTVTSKGITASPSKAGATSKSAGPKTGAKTGPNKTTAGQKQPTQQQQAQQHSQQQPTANKRKADQEQTSKPKRPRILRRGTNAGGSSPGNSSPGGSNSNKASKQSSNQQHQQQQPHQHHHQHQHQPQQQVSKQQASKQQAPHSPSATQSSQRKGNNGTSGPRGRSSPFENRRGNNNGGGRISFLQR</sequence>
<reference evidence="4" key="2">
    <citation type="journal article" date="2022" name="Microbiol. Resour. Announc.">
        <title>Whole-Genome Sequence of Entomortierella parvispora E1425, a Mucoromycotan Fungus Associated with Burkholderiaceae-Related Endosymbiotic Bacteria.</title>
        <authorList>
            <person name="Herlambang A."/>
            <person name="Guo Y."/>
            <person name="Takashima Y."/>
            <person name="Narisawa K."/>
            <person name="Ohta H."/>
            <person name="Nishizawa T."/>
        </authorList>
    </citation>
    <scope>NUCLEOTIDE SEQUENCE</scope>
    <source>
        <strain evidence="4">E1425</strain>
    </source>
</reference>
<gene>
    <name evidence="4" type="ORF">EMPS_11341</name>
</gene>
<dbReference type="InterPro" id="IPR016024">
    <property type="entry name" value="ARM-type_fold"/>
</dbReference>
<name>A0A9P3M290_9FUNG</name>
<dbReference type="InterPro" id="IPR011989">
    <property type="entry name" value="ARM-like"/>
</dbReference>
<dbReference type="PANTHER" id="PTHR12758:SF19">
    <property type="entry name" value="APOPTOSIS INHIBITOR 5"/>
    <property type="match status" value="1"/>
</dbReference>
<comment type="caution">
    <text evidence="4">The sequence shown here is derived from an EMBL/GenBank/DDBJ whole genome shotgun (WGS) entry which is preliminary data.</text>
</comment>